<evidence type="ECO:0000313" key="1">
    <source>
        <dbReference type="EMBL" id="QRY15103.1"/>
    </source>
</evidence>
<dbReference type="RefSeq" id="WP_205190435.1">
    <property type="nucleotide sequence ID" value="NZ_CP070339.1"/>
</dbReference>
<protein>
    <submittedName>
        <fullName evidence="1">CopG family transcriptional regulator</fullName>
    </submittedName>
</protein>
<name>A0ABD7DEP8_BACCE</name>
<accession>A0ABD7DEP8</accession>
<sequence length="183" mass="20891">MNLESILEELKHNRVAIVAKKIGISHKRLSKALRAAGYDYKRNLGWHFAAAGEPPLKADIRDFILNTDDVQAETTSNTLTEDEVNTLRKLINEWGTPNNVVNEISQQKEKVSKSSDSQKNTSLFHSLYMRIREGGAKEKVSRTVNLDKETCSQLGTFEDVHRLNRDDIIEAALREFFEKYKAQ</sequence>
<dbReference type="EMBL" id="CP070339">
    <property type="protein sequence ID" value="QRY15103.1"/>
    <property type="molecule type" value="Genomic_DNA"/>
</dbReference>
<organism evidence="1 2">
    <name type="scientific">Bacillus cereus</name>
    <dbReference type="NCBI Taxonomy" id="1396"/>
    <lineage>
        <taxon>Bacteria</taxon>
        <taxon>Bacillati</taxon>
        <taxon>Bacillota</taxon>
        <taxon>Bacilli</taxon>
        <taxon>Bacillales</taxon>
        <taxon>Bacillaceae</taxon>
        <taxon>Bacillus</taxon>
        <taxon>Bacillus cereus group</taxon>
    </lineage>
</organism>
<gene>
    <name evidence="1" type="ORF">JTF64_24570</name>
</gene>
<reference evidence="1 2" key="1">
    <citation type="submission" date="2021-02" db="EMBL/GenBank/DDBJ databases">
        <title>Bacillus cereus VKM B-370.</title>
        <authorList>
            <person name="Kazantseva O.A."/>
            <person name="Piligrimova E.G."/>
            <person name="Buzikov R.M."/>
            <person name="Shadrin A.M."/>
        </authorList>
    </citation>
    <scope>NUCLEOTIDE SEQUENCE [LARGE SCALE GENOMIC DNA]</scope>
    <source>
        <strain evidence="1 2">VKM B-370</strain>
    </source>
</reference>
<proteinExistence type="predicted"/>
<dbReference type="AlphaFoldDB" id="A0ABD7DEP8"/>
<dbReference type="Proteomes" id="UP000663613">
    <property type="component" value="Chromosome"/>
</dbReference>
<evidence type="ECO:0000313" key="2">
    <source>
        <dbReference type="Proteomes" id="UP000663613"/>
    </source>
</evidence>